<dbReference type="EMBL" id="BGPR01078309">
    <property type="protein sequence ID" value="GBL69811.1"/>
    <property type="molecule type" value="Genomic_DNA"/>
</dbReference>
<dbReference type="Gene3D" id="1.10.340.70">
    <property type="match status" value="1"/>
</dbReference>
<keyword evidence="3" id="KW-0548">Nucleotidyltransferase</keyword>
<feature type="compositionally biased region" description="Basic residues" evidence="8">
    <location>
        <begin position="766"/>
        <end position="779"/>
    </location>
</feature>
<dbReference type="PANTHER" id="PTHR37984">
    <property type="entry name" value="PROTEIN CBG26694"/>
    <property type="match status" value="1"/>
</dbReference>
<evidence type="ECO:0000256" key="2">
    <source>
        <dbReference type="ARBA" id="ARBA00022679"/>
    </source>
</evidence>
<evidence type="ECO:0000259" key="9">
    <source>
        <dbReference type="PROSITE" id="PS50994"/>
    </source>
</evidence>
<evidence type="ECO:0000256" key="1">
    <source>
        <dbReference type="ARBA" id="ARBA00012493"/>
    </source>
</evidence>
<keyword evidence="5" id="KW-0255">Endonuclease</keyword>
<dbReference type="FunFam" id="3.30.420.10:FF:000032">
    <property type="entry name" value="Retrovirus-related Pol polyprotein from transposon 297-like Protein"/>
    <property type="match status" value="1"/>
</dbReference>
<dbReference type="InterPro" id="IPR050951">
    <property type="entry name" value="Retrovirus_Pol_polyprotein"/>
</dbReference>
<dbReference type="Gene3D" id="3.10.20.370">
    <property type="match status" value="1"/>
</dbReference>
<dbReference type="Proteomes" id="UP000499080">
    <property type="component" value="Unassembled WGS sequence"/>
</dbReference>
<feature type="compositionally biased region" description="Polar residues" evidence="8">
    <location>
        <begin position="736"/>
        <end position="745"/>
    </location>
</feature>
<dbReference type="InterPro" id="IPR041588">
    <property type="entry name" value="Integrase_H2C2"/>
</dbReference>
<name>A0A4Y1ZV88_ARAVE</name>
<proteinExistence type="predicted"/>
<evidence type="ECO:0000256" key="4">
    <source>
        <dbReference type="ARBA" id="ARBA00022722"/>
    </source>
</evidence>
<dbReference type="InterPro" id="IPR055469">
    <property type="entry name" value="DUF7041"/>
</dbReference>
<feature type="compositionally biased region" description="Basic and acidic residues" evidence="8">
    <location>
        <begin position="746"/>
        <end position="765"/>
    </location>
</feature>
<dbReference type="InterPro" id="IPR012337">
    <property type="entry name" value="RNaseH-like_sf"/>
</dbReference>
<keyword evidence="11" id="KW-1185">Reference proteome</keyword>
<accession>A0A4Y1ZV88</accession>
<evidence type="ECO:0000256" key="8">
    <source>
        <dbReference type="SAM" id="MobiDB-lite"/>
    </source>
</evidence>
<dbReference type="PANTHER" id="PTHR37984:SF5">
    <property type="entry name" value="PROTEIN NYNRIN-LIKE"/>
    <property type="match status" value="1"/>
</dbReference>
<keyword evidence="6" id="KW-0378">Hydrolase</keyword>
<comment type="caution">
    <text evidence="10">The sequence shown here is derived from an EMBL/GenBank/DDBJ whole genome shotgun (WGS) entry which is preliminary data.</text>
</comment>
<sequence>MNDGKTSVSNTTSEKYEANKVSVKIPPFWEEKPEIWFFQVEAQFSIANITQDQTKFNYLVAQLEPKVVENIWDIIQSERNDKYVAAKERLLNTFKESEEKSITKLLTGISLGDMKPSQLLRKMKSLGGTNITDQVLRTLWLGKMPESIKNILVVSNENLDNLSIMADKIFEMNSTTEIYSAAEDNSVMNTVLDKISNLEKQISELNVHRRSRTLFTDASDYAVGSVLQQFEEDSWKPLAFFSKKLTNAQKGYSTYDRELLGIYLSIKQFKHILEGRQFTIYTDHKPLMFAFQQKNEKASPRQLRHLQYISEFSTDIRHIGGKENIVADSLSRIESISEIDYDKIADAQIENQDLNELRSKPSLHFKQYPLDSGKLLWCDISTTKIRPFIPQDFRMHIFQKFHSLAHPGVKSTVKQIASRFIWLNIRKDITQWAKSCIHCQKNKINRHTRAQIATYKEVDDRFSVIHIDIIGPFPTSEGKTYCLTCIDRFTCWIEVIPLANVTAETVAREFYDHWISRFGMPYRVITDQGSQFRSELFKNIGVICGFKVCTTTAYHPQCNGKIERIHRTLKAAIRAHNSIKWTQTLSTVLLGLRSALRGDTNYTIAQMVYGQPIRLPGEFFEKPKSILDTDTFAKELQKQMELLKPLDTRRHPSQKIFVHKDLHTCTHVFIRIDRVRKSLEPPYDGPFPVVKRHDKYFTVTIKGKDINISIDRLKPAYLLLTEVDVPHHKKLDTAPTLPNENLTAHQETEKQQSDLLDKDVQEKTTRSGRRVRFPARYKD</sequence>
<dbReference type="InterPro" id="IPR041373">
    <property type="entry name" value="RT_RNaseH"/>
</dbReference>
<feature type="region of interest" description="Disordered" evidence="8">
    <location>
        <begin position="731"/>
        <end position="779"/>
    </location>
</feature>
<dbReference type="GO" id="GO:0042575">
    <property type="term" value="C:DNA polymerase complex"/>
    <property type="evidence" value="ECO:0007669"/>
    <property type="project" value="UniProtKB-ARBA"/>
</dbReference>
<evidence type="ECO:0000313" key="11">
    <source>
        <dbReference type="Proteomes" id="UP000499080"/>
    </source>
</evidence>
<dbReference type="GO" id="GO:0003676">
    <property type="term" value="F:nucleic acid binding"/>
    <property type="evidence" value="ECO:0007669"/>
    <property type="project" value="InterPro"/>
</dbReference>
<dbReference type="OrthoDB" id="6425673at2759"/>
<dbReference type="FunFam" id="3.10.20.370:FF:000001">
    <property type="entry name" value="Retrovirus-related Pol polyprotein from transposon 17.6-like protein"/>
    <property type="match status" value="1"/>
</dbReference>
<keyword evidence="2" id="KW-0808">Transferase</keyword>
<dbReference type="Gene3D" id="3.30.420.10">
    <property type="entry name" value="Ribonuclease H-like superfamily/Ribonuclease H"/>
    <property type="match status" value="1"/>
</dbReference>
<evidence type="ECO:0000256" key="5">
    <source>
        <dbReference type="ARBA" id="ARBA00022759"/>
    </source>
</evidence>
<keyword evidence="4" id="KW-0540">Nuclease</keyword>
<keyword evidence="7" id="KW-0695">RNA-directed DNA polymerase</keyword>
<dbReference type="GO" id="GO:0015074">
    <property type="term" value="P:DNA integration"/>
    <property type="evidence" value="ECO:0007669"/>
    <property type="project" value="InterPro"/>
</dbReference>
<evidence type="ECO:0000313" key="10">
    <source>
        <dbReference type="EMBL" id="GBL69811.1"/>
    </source>
</evidence>
<dbReference type="InterPro" id="IPR043502">
    <property type="entry name" value="DNA/RNA_pol_sf"/>
</dbReference>
<organism evidence="10 11">
    <name type="scientific">Araneus ventricosus</name>
    <name type="common">Orbweaver spider</name>
    <name type="synonym">Epeira ventricosa</name>
    <dbReference type="NCBI Taxonomy" id="182803"/>
    <lineage>
        <taxon>Eukaryota</taxon>
        <taxon>Metazoa</taxon>
        <taxon>Ecdysozoa</taxon>
        <taxon>Arthropoda</taxon>
        <taxon>Chelicerata</taxon>
        <taxon>Arachnida</taxon>
        <taxon>Araneae</taxon>
        <taxon>Araneomorphae</taxon>
        <taxon>Entelegynae</taxon>
        <taxon>Araneoidea</taxon>
        <taxon>Araneidae</taxon>
        <taxon>Araneus</taxon>
    </lineage>
</organism>
<dbReference type="GO" id="GO:0003964">
    <property type="term" value="F:RNA-directed DNA polymerase activity"/>
    <property type="evidence" value="ECO:0007669"/>
    <property type="project" value="UniProtKB-KW"/>
</dbReference>
<dbReference type="InterPro" id="IPR036397">
    <property type="entry name" value="RNaseH_sf"/>
</dbReference>
<dbReference type="CDD" id="cd09274">
    <property type="entry name" value="RNase_HI_RT_Ty3"/>
    <property type="match status" value="1"/>
</dbReference>
<evidence type="ECO:0000256" key="7">
    <source>
        <dbReference type="ARBA" id="ARBA00022918"/>
    </source>
</evidence>
<dbReference type="Pfam" id="PF23055">
    <property type="entry name" value="DUF7041"/>
    <property type="match status" value="1"/>
</dbReference>
<dbReference type="Pfam" id="PF17917">
    <property type="entry name" value="RT_RNaseH"/>
    <property type="match status" value="1"/>
</dbReference>
<dbReference type="SUPFAM" id="SSF56672">
    <property type="entry name" value="DNA/RNA polymerases"/>
    <property type="match status" value="1"/>
</dbReference>
<dbReference type="SUPFAM" id="SSF53098">
    <property type="entry name" value="Ribonuclease H-like"/>
    <property type="match status" value="1"/>
</dbReference>
<evidence type="ECO:0000256" key="3">
    <source>
        <dbReference type="ARBA" id="ARBA00022695"/>
    </source>
</evidence>
<dbReference type="GO" id="GO:0016787">
    <property type="term" value="F:hydrolase activity"/>
    <property type="evidence" value="ECO:0007669"/>
    <property type="project" value="UniProtKB-KW"/>
</dbReference>
<dbReference type="Pfam" id="PF00665">
    <property type="entry name" value="rve"/>
    <property type="match status" value="1"/>
</dbReference>
<dbReference type="InterPro" id="IPR001584">
    <property type="entry name" value="Integrase_cat-core"/>
</dbReference>
<dbReference type="GO" id="GO:0004519">
    <property type="term" value="F:endonuclease activity"/>
    <property type="evidence" value="ECO:0007669"/>
    <property type="project" value="UniProtKB-KW"/>
</dbReference>
<evidence type="ECO:0000256" key="6">
    <source>
        <dbReference type="ARBA" id="ARBA00022801"/>
    </source>
</evidence>
<reference evidence="10 11" key="1">
    <citation type="journal article" date="2019" name="Sci. Rep.">
        <title>Orb-weaving spider Araneus ventricosus genome elucidates the spidroin gene catalogue.</title>
        <authorList>
            <person name="Kono N."/>
            <person name="Nakamura H."/>
            <person name="Ohtoshi R."/>
            <person name="Moran D.A.P."/>
            <person name="Shinohara A."/>
            <person name="Yoshida Y."/>
            <person name="Fujiwara M."/>
            <person name="Mori M."/>
            <person name="Tomita M."/>
            <person name="Arakawa K."/>
        </authorList>
    </citation>
    <scope>NUCLEOTIDE SEQUENCE [LARGE SCALE GENOMIC DNA]</scope>
</reference>
<dbReference type="AlphaFoldDB" id="A0A4Y1ZV88"/>
<gene>
    <name evidence="10" type="primary">Tf2-6_408</name>
    <name evidence="10" type="ORF">AVEN_114695_1</name>
</gene>
<dbReference type="Pfam" id="PF17921">
    <property type="entry name" value="Integrase_H2C2"/>
    <property type="match status" value="1"/>
</dbReference>
<protein>
    <recommendedName>
        <fullName evidence="1">RNA-directed DNA polymerase</fullName>
        <ecNumber evidence="1">2.7.7.49</ecNumber>
    </recommendedName>
</protein>
<dbReference type="PROSITE" id="PS50994">
    <property type="entry name" value="INTEGRASE"/>
    <property type="match status" value="1"/>
</dbReference>
<dbReference type="EC" id="2.7.7.49" evidence="1"/>
<feature type="domain" description="Integrase catalytic" evidence="9">
    <location>
        <begin position="455"/>
        <end position="624"/>
    </location>
</feature>